<feature type="transmembrane region" description="Helical" evidence="9">
    <location>
        <begin position="374"/>
        <end position="395"/>
    </location>
</feature>
<feature type="transmembrane region" description="Helical" evidence="9">
    <location>
        <begin position="316"/>
        <end position="335"/>
    </location>
</feature>
<keyword evidence="8 9" id="KW-0472">Membrane</keyword>
<feature type="transmembrane region" description="Helical" evidence="9">
    <location>
        <begin position="246"/>
        <end position="267"/>
    </location>
</feature>
<dbReference type="EMBL" id="JAHCLR010000038">
    <property type="protein sequence ID" value="MBS9535185.1"/>
    <property type="molecule type" value="Genomic_DNA"/>
</dbReference>
<proteinExistence type="inferred from homology"/>
<evidence type="ECO:0000256" key="4">
    <source>
        <dbReference type="ARBA" id="ARBA00022475"/>
    </source>
</evidence>
<dbReference type="InterPro" id="IPR036259">
    <property type="entry name" value="MFS_trans_sf"/>
</dbReference>
<keyword evidence="6" id="KW-0769">Symport</keyword>
<dbReference type="PANTHER" id="PTHR43528:SF1">
    <property type="entry name" value="ALPHA-KETOGLUTARATE PERMEASE"/>
    <property type="match status" value="1"/>
</dbReference>
<keyword evidence="7 9" id="KW-1133">Transmembrane helix</keyword>
<feature type="domain" description="Major facilitator superfamily (MFS) profile" evidence="10">
    <location>
        <begin position="24"/>
        <end position="431"/>
    </location>
</feature>
<comment type="similarity">
    <text evidence="2">Belongs to the major facilitator superfamily. Metabolite:H+ Symporter (MHS) family (TC 2.A.1.6) family.</text>
</comment>
<comment type="subcellular location">
    <subcellularLocation>
        <location evidence="1">Cell membrane</location>
        <topology evidence="1">Multi-pass membrane protein</topology>
    </subcellularLocation>
</comment>
<dbReference type="InterPro" id="IPR051084">
    <property type="entry name" value="H+-coupled_symporters"/>
</dbReference>
<gene>
    <name evidence="11" type="ORF">KIH27_16480</name>
</gene>
<feature type="transmembrane region" description="Helical" evidence="9">
    <location>
        <begin position="36"/>
        <end position="54"/>
    </location>
</feature>
<dbReference type="Pfam" id="PF07690">
    <property type="entry name" value="MFS_1"/>
    <property type="match status" value="1"/>
</dbReference>
<feature type="transmembrane region" description="Helical" evidence="9">
    <location>
        <begin position="93"/>
        <end position="120"/>
    </location>
</feature>
<dbReference type="PROSITE" id="PS00216">
    <property type="entry name" value="SUGAR_TRANSPORT_1"/>
    <property type="match status" value="1"/>
</dbReference>
<keyword evidence="4" id="KW-1003">Cell membrane</keyword>
<feature type="transmembrane region" description="Helical" evidence="9">
    <location>
        <begin position="60"/>
        <end position="81"/>
    </location>
</feature>
<keyword evidence="5 9" id="KW-0812">Transmembrane</keyword>
<feature type="transmembrane region" description="Helical" evidence="9">
    <location>
        <begin position="159"/>
        <end position="181"/>
    </location>
</feature>
<dbReference type="SUPFAM" id="SSF103473">
    <property type="entry name" value="MFS general substrate transporter"/>
    <property type="match status" value="1"/>
</dbReference>
<reference evidence="11 12" key="1">
    <citation type="submission" date="2021-05" db="EMBL/GenBank/DDBJ databases">
        <title>Mycobacterium acidophilum sp. nov., an extremely acid-tolerant member of the genus Mycobacterium.</title>
        <authorList>
            <person name="Xia J."/>
        </authorList>
    </citation>
    <scope>NUCLEOTIDE SEQUENCE [LARGE SCALE GENOMIC DNA]</scope>
    <source>
        <strain evidence="11 12">M1</strain>
    </source>
</reference>
<feature type="transmembrane region" description="Helical" evidence="9">
    <location>
        <begin position="126"/>
        <end position="147"/>
    </location>
</feature>
<dbReference type="Proteomes" id="UP001519535">
    <property type="component" value="Unassembled WGS sequence"/>
</dbReference>
<dbReference type="PROSITE" id="PS50850">
    <property type="entry name" value="MFS"/>
    <property type="match status" value="1"/>
</dbReference>
<dbReference type="InterPro" id="IPR020846">
    <property type="entry name" value="MFS_dom"/>
</dbReference>
<evidence type="ECO:0000313" key="11">
    <source>
        <dbReference type="EMBL" id="MBS9535185.1"/>
    </source>
</evidence>
<dbReference type="InterPro" id="IPR005829">
    <property type="entry name" value="Sugar_transporter_CS"/>
</dbReference>
<accession>A0ABS5RLJ9</accession>
<evidence type="ECO:0000259" key="10">
    <source>
        <dbReference type="PROSITE" id="PS50850"/>
    </source>
</evidence>
<keyword evidence="12" id="KW-1185">Reference proteome</keyword>
<name>A0ABS5RLJ9_9MYCO</name>
<dbReference type="PANTHER" id="PTHR43528">
    <property type="entry name" value="ALPHA-KETOGLUTARATE PERMEASE"/>
    <property type="match status" value="1"/>
</dbReference>
<dbReference type="InterPro" id="IPR011701">
    <property type="entry name" value="MFS"/>
</dbReference>
<evidence type="ECO:0000256" key="8">
    <source>
        <dbReference type="ARBA" id="ARBA00023136"/>
    </source>
</evidence>
<evidence type="ECO:0000256" key="9">
    <source>
        <dbReference type="SAM" id="Phobius"/>
    </source>
</evidence>
<evidence type="ECO:0000256" key="3">
    <source>
        <dbReference type="ARBA" id="ARBA00022448"/>
    </source>
</evidence>
<sequence>MTLLLPERKRVAHPPKRDPMLRRAILASAVGNATEWYDYGVYAVVATYLTGAFFPGEFGSLGTMLGFAVSFVLRPLGGMVWGPIGDRFGRKSVLTATILLIALATTLIGLLPTFAMAGWWAPGLLIALRIVQGFSTGGEYGGAATFMAEHSPDDKRGRYGSFLEFGALAGFMAGSAVVLGLESLLSTEQMADWGWRVPFLIALPLGGVGLVLRSTMTETPVFAECAAVDAITGSARDRLVDLLTNYTRPIAVMFVLVSALGFIDYTLTTYQPTYLHATAGLDERSRTTVMLVGELVMMLCIPFAGAWSDRIGRKPLWRMSLLGMVFLALPMYWLMGRGVTYALIGFVVLSVLLAAPLGTVPAMFPAMFPTQVRYAGFAIADNAGIALFGGTAPIIADTVILKTGWGLFPAIGLMLAAVAGLVALRFAPETAGCSLRGTDTPGVQSELMRELESLIAGRRRPEVWAVDRYVRPWVRGDDAGSRVPQLPGVVGPRIRSVPRSCAERAPVAAERA</sequence>
<comment type="caution">
    <text evidence="11">The sequence shown here is derived from an EMBL/GenBank/DDBJ whole genome shotgun (WGS) entry which is preliminary data.</text>
</comment>
<keyword evidence="3" id="KW-0813">Transport</keyword>
<feature type="transmembrane region" description="Helical" evidence="9">
    <location>
        <begin position="287"/>
        <end position="304"/>
    </location>
</feature>
<feature type="transmembrane region" description="Helical" evidence="9">
    <location>
        <begin position="193"/>
        <end position="212"/>
    </location>
</feature>
<feature type="transmembrane region" description="Helical" evidence="9">
    <location>
        <begin position="341"/>
        <end position="362"/>
    </location>
</feature>
<feature type="transmembrane region" description="Helical" evidence="9">
    <location>
        <begin position="407"/>
        <end position="427"/>
    </location>
</feature>
<evidence type="ECO:0000313" key="12">
    <source>
        <dbReference type="Proteomes" id="UP001519535"/>
    </source>
</evidence>
<evidence type="ECO:0000256" key="7">
    <source>
        <dbReference type="ARBA" id="ARBA00022989"/>
    </source>
</evidence>
<evidence type="ECO:0000256" key="1">
    <source>
        <dbReference type="ARBA" id="ARBA00004651"/>
    </source>
</evidence>
<evidence type="ECO:0000256" key="6">
    <source>
        <dbReference type="ARBA" id="ARBA00022847"/>
    </source>
</evidence>
<dbReference type="RefSeq" id="WP_214094046.1">
    <property type="nucleotide sequence ID" value="NZ_JAHCLR010000038.1"/>
</dbReference>
<evidence type="ECO:0000256" key="5">
    <source>
        <dbReference type="ARBA" id="ARBA00022692"/>
    </source>
</evidence>
<protein>
    <submittedName>
        <fullName evidence="11">MFS transporter</fullName>
    </submittedName>
</protein>
<dbReference type="Gene3D" id="1.20.1250.20">
    <property type="entry name" value="MFS general substrate transporter like domains"/>
    <property type="match status" value="2"/>
</dbReference>
<dbReference type="PROSITE" id="PS00217">
    <property type="entry name" value="SUGAR_TRANSPORT_2"/>
    <property type="match status" value="1"/>
</dbReference>
<evidence type="ECO:0000256" key="2">
    <source>
        <dbReference type="ARBA" id="ARBA00008240"/>
    </source>
</evidence>
<organism evidence="11 12">
    <name type="scientific">Mycolicibacter acidiphilus</name>
    <dbReference type="NCBI Taxonomy" id="2835306"/>
    <lineage>
        <taxon>Bacteria</taxon>
        <taxon>Bacillati</taxon>
        <taxon>Actinomycetota</taxon>
        <taxon>Actinomycetes</taxon>
        <taxon>Mycobacteriales</taxon>
        <taxon>Mycobacteriaceae</taxon>
        <taxon>Mycolicibacter</taxon>
    </lineage>
</organism>